<keyword evidence="5" id="KW-1185">Reference proteome</keyword>
<dbReference type="EMBL" id="FNYT01000005">
    <property type="protein sequence ID" value="SEI95659.1"/>
    <property type="molecule type" value="Genomic_DNA"/>
</dbReference>
<dbReference type="RefSeq" id="WP_239420533.1">
    <property type="nucleotide sequence ID" value="NZ_FJNB01000006.1"/>
</dbReference>
<dbReference type="Proteomes" id="UP000076878">
    <property type="component" value="Unassembled WGS sequence"/>
</dbReference>
<feature type="domain" description="Nucleotide modification associated" evidence="1">
    <location>
        <begin position="23"/>
        <end position="86"/>
    </location>
</feature>
<dbReference type="Proteomes" id="UP000199280">
    <property type="component" value="Unassembled WGS sequence"/>
</dbReference>
<dbReference type="AlphaFoldDB" id="A0A143YLM9"/>
<evidence type="ECO:0000313" key="4">
    <source>
        <dbReference type="Proteomes" id="UP000076878"/>
    </source>
</evidence>
<protein>
    <submittedName>
        <fullName evidence="2">Clostridium phage phictp1 gp74</fullName>
    </submittedName>
</protein>
<evidence type="ECO:0000313" key="5">
    <source>
        <dbReference type="Proteomes" id="UP000199280"/>
    </source>
</evidence>
<gene>
    <name evidence="3" type="ORF">SAMN05216375_105110</name>
    <name evidence="2" type="ORF">TR210_1041</name>
</gene>
<evidence type="ECO:0000259" key="1">
    <source>
        <dbReference type="Pfam" id="PF07659"/>
    </source>
</evidence>
<sequence length="93" mass="10817">MDMTKVELHREICERLNQLYAAKNRDYGDSFGDGFQEYGLTMPAIRLDDKLHRFKQLIKQEAEVKDESITDTLMDLANYAIMTIIEIENKSEG</sequence>
<reference evidence="2 4" key="1">
    <citation type="submission" date="2016-02" db="EMBL/GenBank/DDBJ databases">
        <authorList>
            <person name="Wen L."/>
            <person name="He K."/>
            <person name="Yang H."/>
        </authorList>
    </citation>
    <scope>NUCLEOTIDE SEQUENCE [LARGE SCALE GENOMIC DNA]</scope>
    <source>
        <strain evidence="2">Trichococcus_R210</strain>
    </source>
</reference>
<dbReference type="EMBL" id="FJNB01000006">
    <property type="protein sequence ID" value="CZQ92414.1"/>
    <property type="molecule type" value="Genomic_DNA"/>
</dbReference>
<reference evidence="3 5" key="2">
    <citation type="submission" date="2016-10" db="EMBL/GenBank/DDBJ databases">
        <authorList>
            <person name="Varghese N."/>
            <person name="Submissions S."/>
        </authorList>
    </citation>
    <scope>NUCLEOTIDE SEQUENCE [LARGE SCALE GENOMIC DNA]</scope>
    <source>
        <strain evidence="3 5">DSM 22150</strain>
    </source>
</reference>
<name>A0A143YLM9_9LACT</name>
<organism evidence="2 4">
    <name type="scientific">Trichococcus ilyis</name>
    <dbReference type="NCBI Taxonomy" id="640938"/>
    <lineage>
        <taxon>Bacteria</taxon>
        <taxon>Bacillati</taxon>
        <taxon>Bacillota</taxon>
        <taxon>Bacilli</taxon>
        <taxon>Lactobacillales</taxon>
        <taxon>Carnobacteriaceae</taxon>
        <taxon>Trichococcus</taxon>
    </lineage>
</organism>
<proteinExistence type="predicted"/>
<evidence type="ECO:0000313" key="3">
    <source>
        <dbReference type="EMBL" id="SEI95659.1"/>
    </source>
</evidence>
<dbReference type="Pfam" id="PF07659">
    <property type="entry name" value="DUF1599"/>
    <property type="match status" value="1"/>
</dbReference>
<accession>A0A143YLM9</accession>
<dbReference type="InterPro" id="IPR011630">
    <property type="entry name" value="DUF1599"/>
</dbReference>
<evidence type="ECO:0000313" key="2">
    <source>
        <dbReference type="EMBL" id="CZQ92414.1"/>
    </source>
</evidence>